<keyword evidence="5 8" id="KW-0406">Ion transport</keyword>
<dbReference type="InterPro" id="IPR003280">
    <property type="entry name" value="2pore_dom_K_chnl"/>
</dbReference>
<evidence type="ECO:0000256" key="1">
    <source>
        <dbReference type="ARBA" id="ARBA00004141"/>
    </source>
</evidence>
<evidence type="ECO:0000256" key="10">
    <source>
        <dbReference type="SAM" id="Phobius"/>
    </source>
</evidence>
<feature type="transmembrane region" description="Helical" evidence="10">
    <location>
        <begin position="233"/>
        <end position="253"/>
    </location>
</feature>
<evidence type="ECO:0000313" key="12">
    <source>
        <dbReference type="EMBL" id="CBY06707.1"/>
    </source>
</evidence>
<dbReference type="EMBL" id="FN653016">
    <property type="protein sequence ID" value="CBY06707.1"/>
    <property type="molecule type" value="Genomic_DNA"/>
</dbReference>
<dbReference type="Proteomes" id="UP000001307">
    <property type="component" value="Unassembled WGS sequence"/>
</dbReference>
<dbReference type="PANTHER" id="PTHR11003">
    <property type="entry name" value="POTASSIUM CHANNEL, SUBFAMILY K"/>
    <property type="match status" value="1"/>
</dbReference>
<comment type="similarity">
    <text evidence="8">Belongs to the two pore domain potassium channel (TC 1.A.1.8) family.</text>
</comment>
<keyword evidence="4 10" id="KW-1133">Transmembrane helix</keyword>
<dbReference type="SUPFAM" id="SSF81324">
    <property type="entry name" value="Voltage-gated potassium channels"/>
    <property type="match status" value="2"/>
</dbReference>
<dbReference type="InterPro" id="IPR013099">
    <property type="entry name" value="K_chnl_dom"/>
</dbReference>
<dbReference type="PRINTS" id="PR01333">
    <property type="entry name" value="2POREKCHANEL"/>
</dbReference>
<dbReference type="AlphaFoldDB" id="E4WSW6"/>
<keyword evidence="6 10" id="KW-0472">Membrane</keyword>
<evidence type="ECO:0000256" key="3">
    <source>
        <dbReference type="ARBA" id="ARBA00022692"/>
    </source>
</evidence>
<feature type="transmembrane region" description="Helical" evidence="10">
    <location>
        <begin position="37"/>
        <end position="55"/>
    </location>
</feature>
<sequence>MEKDSENETETNEIKEESEEEKNTISCSARIGNAKRIFIFFLLNLVFVSIGTFSFHALEGPNEDKICAESRAALKEFTDSLIKEPDGSYKVTDEQLLKLVKSAEIFAEEGVPISTLIDPNNDCPKLWTYGGAAYFCSTIVTTVGYGDTAPKTSEGRMLFLFYVIPGIAICGALLGEIGLLMSNISSRIRKRFKSVPAALFWTLNGFFGVGILIFIPSLIIYLSVEEWTFFESLYFMMVTFTTVGFGDLTITAYDWKYAIMFFSYLGLAWIGYIIGTITDSVRSRLASDEKEKSSEDNKDIFSEF</sequence>
<dbReference type="InParanoid" id="E4WSW6"/>
<evidence type="ECO:0000256" key="8">
    <source>
        <dbReference type="RuleBase" id="RU003857"/>
    </source>
</evidence>
<evidence type="ECO:0000256" key="5">
    <source>
        <dbReference type="ARBA" id="ARBA00023065"/>
    </source>
</evidence>
<evidence type="ECO:0000259" key="11">
    <source>
        <dbReference type="Pfam" id="PF07885"/>
    </source>
</evidence>
<evidence type="ECO:0000256" key="2">
    <source>
        <dbReference type="ARBA" id="ARBA00022448"/>
    </source>
</evidence>
<keyword evidence="2 8" id="KW-0813">Transport</keyword>
<dbReference type="PANTHER" id="PTHR11003:SF330">
    <property type="entry name" value="POTASSIUM CHANNEL DOMAIN-CONTAINING PROTEIN"/>
    <property type="match status" value="1"/>
</dbReference>
<feature type="transmembrane region" description="Helical" evidence="10">
    <location>
        <begin position="199"/>
        <end position="221"/>
    </location>
</feature>
<feature type="transmembrane region" description="Helical" evidence="10">
    <location>
        <begin position="259"/>
        <end position="277"/>
    </location>
</feature>
<accession>E4WSW6</accession>
<feature type="region of interest" description="Disordered" evidence="9">
    <location>
        <begin position="1"/>
        <end position="23"/>
    </location>
</feature>
<protein>
    <recommendedName>
        <fullName evidence="11">Potassium channel domain-containing protein</fullName>
    </recommendedName>
</protein>
<evidence type="ECO:0000313" key="13">
    <source>
        <dbReference type="Proteomes" id="UP000001307"/>
    </source>
</evidence>
<feature type="domain" description="Potassium channel" evidence="11">
    <location>
        <begin position="211"/>
        <end position="281"/>
    </location>
</feature>
<gene>
    <name evidence="12" type="ORF">GSOID_T00005767001</name>
</gene>
<dbReference type="GO" id="GO:0022841">
    <property type="term" value="F:potassium ion leak channel activity"/>
    <property type="evidence" value="ECO:0007669"/>
    <property type="project" value="TreeGrafter"/>
</dbReference>
<keyword evidence="3 8" id="KW-0812">Transmembrane</keyword>
<dbReference type="GO" id="GO:0030322">
    <property type="term" value="P:stabilization of membrane potential"/>
    <property type="evidence" value="ECO:0007669"/>
    <property type="project" value="TreeGrafter"/>
</dbReference>
<feature type="domain" description="Potassium channel" evidence="11">
    <location>
        <begin position="124"/>
        <end position="181"/>
    </location>
</feature>
<proteinExistence type="inferred from homology"/>
<reference evidence="12" key="1">
    <citation type="journal article" date="2010" name="Science">
        <title>Plasticity of animal genome architecture unmasked by rapid evolution of a pelagic tunicate.</title>
        <authorList>
            <person name="Denoeud F."/>
            <person name="Henriet S."/>
            <person name="Mungpakdee S."/>
            <person name="Aury J.M."/>
            <person name="Da Silva C."/>
            <person name="Brinkmann H."/>
            <person name="Mikhaleva J."/>
            <person name="Olsen L.C."/>
            <person name="Jubin C."/>
            <person name="Canestro C."/>
            <person name="Bouquet J.M."/>
            <person name="Danks G."/>
            <person name="Poulain J."/>
            <person name="Campsteijn C."/>
            <person name="Adamski M."/>
            <person name="Cross I."/>
            <person name="Yadetie F."/>
            <person name="Muffato M."/>
            <person name="Louis A."/>
            <person name="Butcher S."/>
            <person name="Tsagkogeorga G."/>
            <person name="Konrad A."/>
            <person name="Singh S."/>
            <person name="Jensen M.F."/>
            <person name="Cong E.H."/>
            <person name="Eikeseth-Otteraa H."/>
            <person name="Noel B."/>
            <person name="Anthouard V."/>
            <person name="Porcel B.M."/>
            <person name="Kachouri-Lafond R."/>
            <person name="Nishino A."/>
            <person name="Ugolini M."/>
            <person name="Chourrout P."/>
            <person name="Nishida H."/>
            <person name="Aasland R."/>
            <person name="Huzurbazar S."/>
            <person name="Westhof E."/>
            <person name="Delsuc F."/>
            <person name="Lehrach H."/>
            <person name="Reinhardt R."/>
            <person name="Weissenbach J."/>
            <person name="Roy S.W."/>
            <person name="Artiguenave F."/>
            <person name="Postlethwait J.H."/>
            <person name="Manak J.R."/>
            <person name="Thompson E.M."/>
            <person name="Jaillon O."/>
            <person name="Du Pasquier L."/>
            <person name="Boudinot P."/>
            <person name="Liberles D.A."/>
            <person name="Volff J.N."/>
            <person name="Philippe H."/>
            <person name="Lenhard B."/>
            <person name="Roest Crollius H."/>
            <person name="Wincker P."/>
            <person name="Chourrout D."/>
        </authorList>
    </citation>
    <scope>NUCLEOTIDE SEQUENCE [LARGE SCALE GENOMIC DNA]</scope>
</reference>
<evidence type="ECO:0000256" key="6">
    <source>
        <dbReference type="ARBA" id="ARBA00023136"/>
    </source>
</evidence>
<evidence type="ECO:0000256" key="9">
    <source>
        <dbReference type="SAM" id="MobiDB-lite"/>
    </source>
</evidence>
<feature type="compositionally biased region" description="Acidic residues" evidence="9">
    <location>
        <begin position="7"/>
        <end position="20"/>
    </location>
</feature>
<dbReference type="GO" id="GO:0015271">
    <property type="term" value="F:outward rectifier potassium channel activity"/>
    <property type="evidence" value="ECO:0007669"/>
    <property type="project" value="TreeGrafter"/>
</dbReference>
<keyword evidence="13" id="KW-1185">Reference proteome</keyword>
<organism evidence="12">
    <name type="scientific">Oikopleura dioica</name>
    <name type="common">Tunicate</name>
    <dbReference type="NCBI Taxonomy" id="34765"/>
    <lineage>
        <taxon>Eukaryota</taxon>
        <taxon>Metazoa</taxon>
        <taxon>Chordata</taxon>
        <taxon>Tunicata</taxon>
        <taxon>Appendicularia</taxon>
        <taxon>Copelata</taxon>
        <taxon>Oikopleuridae</taxon>
        <taxon>Oikopleura</taxon>
    </lineage>
</organism>
<keyword evidence="7 8" id="KW-0407">Ion channel</keyword>
<dbReference type="GO" id="GO:0005886">
    <property type="term" value="C:plasma membrane"/>
    <property type="evidence" value="ECO:0007669"/>
    <property type="project" value="TreeGrafter"/>
</dbReference>
<feature type="transmembrane region" description="Helical" evidence="10">
    <location>
        <begin position="126"/>
        <end position="146"/>
    </location>
</feature>
<feature type="transmembrane region" description="Helical" evidence="10">
    <location>
        <begin position="158"/>
        <end position="179"/>
    </location>
</feature>
<comment type="subcellular location">
    <subcellularLocation>
        <location evidence="1">Membrane</location>
        <topology evidence="1">Multi-pass membrane protein</topology>
    </subcellularLocation>
</comment>
<dbReference type="Pfam" id="PF07885">
    <property type="entry name" value="Ion_trans_2"/>
    <property type="match status" value="2"/>
</dbReference>
<evidence type="ECO:0000256" key="4">
    <source>
        <dbReference type="ARBA" id="ARBA00022989"/>
    </source>
</evidence>
<dbReference type="Gene3D" id="1.10.287.70">
    <property type="match status" value="1"/>
</dbReference>
<dbReference type="OrthoDB" id="297496at2759"/>
<evidence type="ECO:0000256" key="7">
    <source>
        <dbReference type="ARBA" id="ARBA00023303"/>
    </source>
</evidence>
<name>E4WSW6_OIKDI</name>